<dbReference type="EMBL" id="JABBZM010000108">
    <property type="protein sequence ID" value="NMV42223.1"/>
    <property type="molecule type" value="Genomic_DNA"/>
</dbReference>
<proteinExistence type="predicted"/>
<accession>A0A848PAI5</accession>
<evidence type="ECO:0000313" key="1">
    <source>
        <dbReference type="EMBL" id="NMV42223.1"/>
    </source>
</evidence>
<protein>
    <submittedName>
        <fullName evidence="1">Phosphonate C-P lyase system protein PhnG</fullName>
    </submittedName>
</protein>
<reference evidence="1 2" key="1">
    <citation type="submission" date="2020-04" db="EMBL/GenBank/DDBJ databases">
        <title>Ralstonia insidiosa genome sequencing and assembly.</title>
        <authorList>
            <person name="Martins R.C.R."/>
            <person name="Perdigao-Neto L.V."/>
            <person name="Levin A.S.S."/>
            <person name="Costa S.F."/>
        </authorList>
    </citation>
    <scope>NUCLEOTIDE SEQUENCE [LARGE SCALE GENOMIC DNA]</scope>
    <source>
        <strain evidence="1 2">5047</strain>
    </source>
</reference>
<keyword evidence="1" id="KW-0456">Lyase</keyword>
<gene>
    <name evidence="1" type="ORF">HGR00_30470</name>
</gene>
<organism evidence="1 2">
    <name type="scientific">Ralstonia insidiosa</name>
    <dbReference type="NCBI Taxonomy" id="190721"/>
    <lineage>
        <taxon>Bacteria</taxon>
        <taxon>Pseudomonadati</taxon>
        <taxon>Pseudomonadota</taxon>
        <taxon>Betaproteobacteria</taxon>
        <taxon>Burkholderiales</taxon>
        <taxon>Burkholderiaceae</taxon>
        <taxon>Ralstonia</taxon>
    </lineage>
</organism>
<comment type="caution">
    <text evidence="1">The sequence shown here is derived from an EMBL/GenBank/DDBJ whole genome shotgun (WGS) entry which is preliminary data.</text>
</comment>
<name>A0A848PAI5_9RALS</name>
<feature type="non-terminal residue" evidence="1">
    <location>
        <position position="42"/>
    </location>
</feature>
<dbReference type="AlphaFoldDB" id="A0A848PAI5"/>
<evidence type="ECO:0000313" key="2">
    <source>
        <dbReference type="Proteomes" id="UP000575469"/>
    </source>
</evidence>
<dbReference type="Proteomes" id="UP000575469">
    <property type="component" value="Unassembled WGS sequence"/>
</dbReference>
<sequence>MTALHSDPTIAARQRWMGVLARARREELDAHADALRDADYHL</sequence>
<dbReference type="GO" id="GO:0016829">
    <property type="term" value="F:lyase activity"/>
    <property type="evidence" value="ECO:0007669"/>
    <property type="project" value="UniProtKB-KW"/>
</dbReference>